<accession>A0A3P5WNW2</accession>
<dbReference type="GO" id="GO:0018592">
    <property type="term" value="F:4-nitrocatechol 4-monooxygenase activity"/>
    <property type="evidence" value="ECO:0007669"/>
    <property type="project" value="UniProtKB-EC"/>
</dbReference>
<dbReference type="InterPro" id="IPR050268">
    <property type="entry name" value="NADH-dep_flavin_reductase"/>
</dbReference>
<evidence type="ECO:0000313" key="5">
    <source>
        <dbReference type="Proteomes" id="UP000277498"/>
    </source>
</evidence>
<dbReference type="GO" id="GO:0010181">
    <property type="term" value="F:FMN binding"/>
    <property type="evidence" value="ECO:0007669"/>
    <property type="project" value="InterPro"/>
</dbReference>
<evidence type="ECO:0000313" key="4">
    <source>
        <dbReference type="EMBL" id="VDC20256.1"/>
    </source>
</evidence>
<keyword evidence="2 4" id="KW-0560">Oxidoreductase</keyword>
<comment type="similarity">
    <text evidence="1">Belongs to the non-flavoprotein flavin reductase family.</text>
</comment>
<dbReference type="RefSeq" id="WP_124084834.1">
    <property type="nucleotide sequence ID" value="NZ_UXAW01000033.1"/>
</dbReference>
<dbReference type="SUPFAM" id="SSF50475">
    <property type="entry name" value="FMN-binding split barrel"/>
    <property type="match status" value="1"/>
</dbReference>
<feature type="domain" description="Flavin reductase like" evidence="3">
    <location>
        <begin position="12"/>
        <end position="162"/>
    </location>
</feature>
<name>A0A3P5WNW2_9RHOB</name>
<dbReference type="GO" id="GO:0042602">
    <property type="term" value="F:riboflavin reductase (NADPH) activity"/>
    <property type="evidence" value="ECO:0007669"/>
    <property type="project" value="TreeGrafter"/>
</dbReference>
<dbReference type="InterPro" id="IPR002563">
    <property type="entry name" value="Flavin_Rdtase-like_dom"/>
</dbReference>
<dbReference type="OrthoDB" id="9789254at2"/>
<protein>
    <submittedName>
        <fullName evidence="4">4-nitrophenol 4-monooxygenase/4-nitrocatechol 2-monooxygenase, reductase component</fullName>
        <ecNumber evidence="4">1.14.13.166</ecNumber>
    </submittedName>
</protein>
<dbReference type="Gene3D" id="2.30.110.10">
    <property type="entry name" value="Electron Transport, Fmn-binding Protein, Chain A"/>
    <property type="match status" value="1"/>
</dbReference>
<dbReference type="PANTHER" id="PTHR30466">
    <property type="entry name" value="FLAVIN REDUCTASE"/>
    <property type="match status" value="1"/>
</dbReference>
<dbReference type="EMBL" id="UXAW01000033">
    <property type="protein sequence ID" value="VDC20256.1"/>
    <property type="molecule type" value="Genomic_DNA"/>
</dbReference>
<proteinExistence type="inferred from homology"/>
<dbReference type="AlphaFoldDB" id="A0A3P5WNW2"/>
<dbReference type="EC" id="1.14.13.166" evidence="4"/>
<evidence type="ECO:0000259" key="3">
    <source>
        <dbReference type="SMART" id="SM00903"/>
    </source>
</evidence>
<dbReference type="Pfam" id="PF01613">
    <property type="entry name" value="Flavin_Reduct"/>
    <property type="match status" value="1"/>
</dbReference>
<dbReference type="SMART" id="SM00903">
    <property type="entry name" value="Flavin_Reduct"/>
    <property type="match status" value="1"/>
</dbReference>
<dbReference type="InterPro" id="IPR012349">
    <property type="entry name" value="Split_barrel_FMN-bd"/>
</dbReference>
<dbReference type="Proteomes" id="UP000277498">
    <property type="component" value="Unassembled WGS sequence"/>
</dbReference>
<reference evidence="4 5" key="1">
    <citation type="submission" date="2018-11" db="EMBL/GenBank/DDBJ databases">
        <authorList>
            <person name="Criscuolo A."/>
        </authorList>
    </citation>
    <scope>NUCLEOTIDE SEQUENCE [LARGE SCALE GENOMIC DNA]</scope>
    <source>
        <strain evidence="4">ACIP111625</strain>
    </source>
</reference>
<dbReference type="PANTHER" id="PTHR30466:SF11">
    <property type="entry name" value="FLAVIN-DEPENDENT MONOOXYGENASE, REDUCTASE SUBUNIT HSAB"/>
    <property type="match status" value="1"/>
</dbReference>
<sequence length="174" mass="18292">MGCTPSDFVAAMRRYPASVSIIATGRPGRRVGMTVSAVCSLTAEPPQLLTSMNLSSGTTAAIRAVGWFSVNVLREDQAALAVRFASREAGVHGEARFAEGDWCDSDEGVPFLADAAQSFICRSAGQMETASHLIMIGAVERLVLPPPEPAPVLMYHDGAWGHFSTAAAQRGIGA</sequence>
<evidence type="ECO:0000256" key="2">
    <source>
        <dbReference type="ARBA" id="ARBA00023002"/>
    </source>
</evidence>
<gene>
    <name evidence="4" type="primary">npcB</name>
    <name evidence="4" type="ORF">XINFAN_00398</name>
</gene>
<evidence type="ECO:0000256" key="1">
    <source>
        <dbReference type="ARBA" id="ARBA00008898"/>
    </source>
</evidence>
<keyword evidence="4" id="KW-0503">Monooxygenase</keyword>
<keyword evidence="5" id="KW-1185">Reference proteome</keyword>
<organism evidence="4 5">
    <name type="scientific">Pseudogemmobacter humi</name>
    <dbReference type="NCBI Taxonomy" id="2483812"/>
    <lineage>
        <taxon>Bacteria</taxon>
        <taxon>Pseudomonadati</taxon>
        <taxon>Pseudomonadota</taxon>
        <taxon>Alphaproteobacteria</taxon>
        <taxon>Rhodobacterales</taxon>
        <taxon>Paracoccaceae</taxon>
        <taxon>Pseudogemmobacter</taxon>
    </lineage>
</organism>